<dbReference type="Proteomes" id="UP000186313">
    <property type="component" value="Unassembled WGS sequence"/>
</dbReference>
<evidence type="ECO:0000259" key="4">
    <source>
        <dbReference type="PROSITE" id="PS50949"/>
    </source>
</evidence>
<dbReference type="InterPro" id="IPR050679">
    <property type="entry name" value="Bact_HTH_transcr_reg"/>
</dbReference>
<dbReference type="PRINTS" id="PR00035">
    <property type="entry name" value="HTHGNTR"/>
</dbReference>
<sequence length="240" mass="27727">MAKTKKQEVCEHIVRFIKNNQLRKGDKLGSESALAKQFNMSRMTIREATRTLIDEGLIYRVNGSGLFVGEPKLVKQTHYHELTSFNERAKQQGMLAKRKVISINIEKPDEQIAQELHIKTSDYVYHIIRLMQFDSIPITLEDFFMPVSMFPNLNVSILEKSKYKYVETTTKQKVHESLQQLKPIIVEDENVRNLLDLAPNQPVMCVREVTYLKDGTPFEVNTSISNSKLIEINQVAKRSE</sequence>
<dbReference type="GO" id="GO:0003700">
    <property type="term" value="F:DNA-binding transcription factor activity"/>
    <property type="evidence" value="ECO:0007669"/>
    <property type="project" value="InterPro"/>
</dbReference>
<evidence type="ECO:0000256" key="2">
    <source>
        <dbReference type="ARBA" id="ARBA00023125"/>
    </source>
</evidence>
<comment type="caution">
    <text evidence="5">The sequence shown here is derived from an EMBL/GenBank/DDBJ whole genome shotgun (WGS) entry which is preliminary data.</text>
</comment>
<gene>
    <name evidence="5" type="ORF">BIY22_14820</name>
</gene>
<evidence type="ECO:0000256" key="3">
    <source>
        <dbReference type="ARBA" id="ARBA00023163"/>
    </source>
</evidence>
<name>A0A1Q9HPD2_9VIBR</name>
<dbReference type="AlphaFoldDB" id="A0A1Q9HPD2"/>
<dbReference type="InterPro" id="IPR011663">
    <property type="entry name" value="UTRA"/>
</dbReference>
<dbReference type="InterPro" id="IPR036390">
    <property type="entry name" value="WH_DNA-bd_sf"/>
</dbReference>
<dbReference type="SUPFAM" id="SSF46785">
    <property type="entry name" value="Winged helix' DNA-binding domain"/>
    <property type="match status" value="1"/>
</dbReference>
<dbReference type="InterPro" id="IPR028978">
    <property type="entry name" value="Chorismate_lyase_/UTRA_dom_sf"/>
</dbReference>
<keyword evidence="2" id="KW-0238">DNA-binding</keyword>
<dbReference type="InterPro" id="IPR036388">
    <property type="entry name" value="WH-like_DNA-bd_sf"/>
</dbReference>
<dbReference type="PANTHER" id="PTHR44846">
    <property type="entry name" value="MANNOSYL-D-GLYCERATE TRANSPORT/METABOLISM SYSTEM REPRESSOR MNGR-RELATED"/>
    <property type="match status" value="1"/>
</dbReference>
<organism evidence="5 6">
    <name type="scientific">Vibrio panuliri</name>
    <dbReference type="NCBI Taxonomy" id="1381081"/>
    <lineage>
        <taxon>Bacteria</taxon>
        <taxon>Pseudomonadati</taxon>
        <taxon>Pseudomonadota</taxon>
        <taxon>Gammaproteobacteria</taxon>
        <taxon>Vibrionales</taxon>
        <taxon>Vibrionaceae</taxon>
        <taxon>Vibrio</taxon>
    </lineage>
</organism>
<dbReference type="Gene3D" id="3.40.1410.10">
    <property type="entry name" value="Chorismate lyase-like"/>
    <property type="match status" value="1"/>
</dbReference>
<dbReference type="SUPFAM" id="SSF64288">
    <property type="entry name" value="Chorismate lyase-like"/>
    <property type="match status" value="1"/>
</dbReference>
<dbReference type="PANTHER" id="PTHR44846:SF5">
    <property type="entry name" value="HTH-TYPE TRANSCRIPTIONAL REGULATOR GMUR"/>
    <property type="match status" value="1"/>
</dbReference>
<dbReference type="Gene3D" id="1.10.10.10">
    <property type="entry name" value="Winged helix-like DNA-binding domain superfamily/Winged helix DNA-binding domain"/>
    <property type="match status" value="1"/>
</dbReference>
<keyword evidence="3" id="KW-0804">Transcription</keyword>
<evidence type="ECO:0000313" key="5">
    <source>
        <dbReference type="EMBL" id="OLQ92691.1"/>
    </source>
</evidence>
<dbReference type="GO" id="GO:0045892">
    <property type="term" value="P:negative regulation of DNA-templated transcription"/>
    <property type="evidence" value="ECO:0007669"/>
    <property type="project" value="TreeGrafter"/>
</dbReference>
<proteinExistence type="predicted"/>
<dbReference type="CDD" id="cd07377">
    <property type="entry name" value="WHTH_GntR"/>
    <property type="match status" value="1"/>
</dbReference>
<dbReference type="Pfam" id="PF07702">
    <property type="entry name" value="UTRA"/>
    <property type="match status" value="1"/>
</dbReference>
<dbReference type="STRING" id="1381081.BIY22_14820"/>
<accession>A0A1Q9HPD2</accession>
<keyword evidence="1" id="KW-0805">Transcription regulation</keyword>
<dbReference type="SMART" id="SM00866">
    <property type="entry name" value="UTRA"/>
    <property type="match status" value="1"/>
</dbReference>
<dbReference type="EMBL" id="MJMJ01000002">
    <property type="protein sequence ID" value="OLQ92691.1"/>
    <property type="molecule type" value="Genomic_DNA"/>
</dbReference>
<evidence type="ECO:0000256" key="1">
    <source>
        <dbReference type="ARBA" id="ARBA00023015"/>
    </source>
</evidence>
<evidence type="ECO:0000313" key="6">
    <source>
        <dbReference type="Proteomes" id="UP000186313"/>
    </source>
</evidence>
<feature type="domain" description="HTH gntR-type" evidence="4">
    <location>
        <begin position="3"/>
        <end position="71"/>
    </location>
</feature>
<protein>
    <recommendedName>
        <fullName evidence="4">HTH gntR-type domain-containing protein</fullName>
    </recommendedName>
</protein>
<dbReference type="InterPro" id="IPR000524">
    <property type="entry name" value="Tscrpt_reg_HTH_GntR"/>
</dbReference>
<dbReference type="GO" id="GO:0003677">
    <property type="term" value="F:DNA binding"/>
    <property type="evidence" value="ECO:0007669"/>
    <property type="project" value="UniProtKB-KW"/>
</dbReference>
<dbReference type="PROSITE" id="PS50949">
    <property type="entry name" value="HTH_GNTR"/>
    <property type="match status" value="1"/>
</dbReference>
<reference evidence="5 6" key="1">
    <citation type="submission" date="2016-09" db="EMBL/GenBank/DDBJ databases">
        <title>Genomic Taxonomy of the Vibrionaceae.</title>
        <authorList>
            <person name="Gonzalez-Castillo A."/>
            <person name="Gomez-Gil B."/>
            <person name="Enciso-Ibarra K."/>
        </authorList>
    </citation>
    <scope>NUCLEOTIDE SEQUENCE [LARGE SCALE GENOMIC DNA]</scope>
    <source>
        <strain evidence="5 6">CAIM 703</strain>
    </source>
</reference>
<dbReference type="Pfam" id="PF00392">
    <property type="entry name" value="GntR"/>
    <property type="match status" value="1"/>
</dbReference>
<dbReference type="SMART" id="SM00345">
    <property type="entry name" value="HTH_GNTR"/>
    <property type="match status" value="1"/>
</dbReference>